<keyword evidence="1" id="KW-1185">Reference proteome</keyword>
<reference evidence="1" key="1">
    <citation type="journal article" date="2013" name="Genetics">
        <title>The draft genome and transcriptome of Panagrellus redivivus are shaped by the harsh demands of a free-living lifestyle.</title>
        <authorList>
            <person name="Srinivasan J."/>
            <person name="Dillman A.R."/>
            <person name="Macchietto M.G."/>
            <person name="Heikkinen L."/>
            <person name="Lakso M."/>
            <person name="Fracchia K.M."/>
            <person name="Antoshechkin I."/>
            <person name="Mortazavi A."/>
            <person name="Wong G."/>
            <person name="Sternberg P.W."/>
        </authorList>
    </citation>
    <scope>NUCLEOTIDE SEQUENCE [LARGE SCALE GENOMIC DNA]</scope>
    <source>
        <strain evidence="1">MT8872</strain>
    </source>
</reference>
<dbReference type="AlphaFoldDB" id="A0A7E4ZXQ1"/>
<proteinExistence type="predicted"/>
<evidence type="ECO:0000313" key="2">
    <source>
        <dbReference type="WBParaSite" id="Pan_g2398.t1"/>
    </source>
</evidence>
<name>A0A7E4ZXQ1_PANRE</name>
<sequence length="83" mass="9245">MKNLYYKSSHRKQGVVKPWGNMRLARVDNSITAQGTDKTKPKIARLLTAALLEVISNLVGHESNLVLWSSSSIKLLVPQQLTT</sequence>
<reference evidence="2" key="2">
    <citation type="submission" date="2020-10" db="UniProtKB">
        <authorList>
            <consortium name="WormBaseParasite"/>
        </authorList>
    </citation>
    <scope>IDENTIFICATION</scope>
</reference>
<organism evidence="1 2">
    <name type="scientific">Panagrellus redivivus</name>
    <name type="common">Microworm</name>
    <dbReference type="NCBI Taxonomy" id="6233"/>
    <lineage>
        <taxon>Eukaryota</taxon>
        <taxon>Metazoa</taxon>
        <taxon>Ecdysozoa</taxon>
        <taxon>Nematoda</taxon>
        <taxon>Chromadorea</taxon>
        <taxon>Rhabditida</taxon>
        <taxon>Tylenchina</taxon>
        <taxon>Panagrolaimomorpha</taxon>
        <taxon>Panagrolaimoidea</taxon>
        <taxon>Panagrolaimidae</taxon>
        <taxon>Panagrellus</taxon>
    </lineage>
</organism>
<evidence type="ECO:0000313" key="1">
    <source>
        <dbReference type="Proteomes" id="UP000492821"/>
    </source>
</evidence>
<dbReference type="Proteomes" id="UP000492821">
    <property type="component" value="Unassembled WGS sequence"/>
</dbReference>
<accession>A0A7E4ZXQ1</accession>
<dbReference type="WBParaSite" id="Pan_g2398.t1">
    <property type="protein sequence ID" value="Pan_g2398.t1"/>
    <property type="gene ID" value="Pan_g2398"/>
</dbReference>
<protein>
    <submittedName>
        <fullName evidence="2">ETS domain-containing protein</fullName>
    </submittedName>
</protein>